<reference evidence="6 7" key="1">
    <citation type="submission" date="2024-04" db="EMBL/GenBank/DDBJ databases">
        <title>Arthrobacter sp. from Plains bison fecal sample.</title>
        <authorList>
            <person name="Ruzzini A."/>
        </authorList>
    </citation>
    <scope>NUCLEOTIDE SEQUENCE [LARGE SCALE GENOMIC DNA]</scope>
    <source>
        <strain evidence="6 7">EINP1</strain>
    </source>
</reference>
<dbReference type="GO" id="GO:0016787">
    <property type="term" value="F:hydrolase activity"/>
    <property type="evidence" value="ECO:0007669"/>
    <property type="project" value="UniProtKB-KW"/>
</dbReference>
<dbReference type="Proteomes" id="UP001448858">
    <property type="component" value="Chromosome"/>
</dbReference>
<dbReference type="PRINTS" id="PR00502">
    <property type="entry name" value="NUDIXFAMILY"/>
</dbReference>
<dbReference type="EC" id="3.6.-.-" evidence="6"/>
<dbReference type="Pfam" id="PF00300">
    <property type="entry name" value="His_Phos_1"/>
    <property type="match status" value="1"/>
</dbReference>
<dbReference type="Pfam" id="PF00293">
    <property type="entry name" value="NUDIX"/>
    <property type="match status" value="1"/>
</dbReference>
<dbReference type="EMBL" id="CP151657">
    <property type="protein sequence ID" value="WZP16241.1"/>
    <property type="molecule type" value="Genomic_DNA"/>
</dbReference>
<feature type="region of interest" description="Disordered" evidence="4">
    <location>
        <begin position="1"/>
        <end position="40"/>
    </location>
</feature>
<feature type="domain" description="Nudix hydrolase" evidence="5">
    <location>
        <begin position="45"/>
        <end position="171"/>
    </location>
</feature>
<evidence type="ECO:0000256" key="4">
    <source>
        <dbReference type="SAM" id="MobiDB-lite"/>
    </source>
</evidence>
<dbReference type="PANTHER" id="PTHR21340:SF0">
    <property type="entry name" value="BIS(5'-NUCLEOSYL)-TETRAPHOSPHATASE [ASYMMETRICAL]"/>
    <property type="match status" value="1"/>
</dbReference>
<evidence type="ECO:0000256" key="1">
    <source>
        <dbReference type="ARBA" id="ARBA00005582"/>
    </source>
</evidence>
<dbReference type="CDD" id="cd03673">
    <property type="entry name" value="NUDIX_Ap6A_hydrolase"/>
    <property type="match status" value="1"/>
</dbReference>
<dbReference type="Gene3D" id="3.40.50.1240">
    <property type="entry name" value="Phosphoglycerate mutase-like"/>
    <property type="match status" value="1"/>
</dbReference>
<evidence type="ECO:0000256" key="2">
    <source>
        <dbReference type="ARBA" id="ARBA00022801"/>
    </source>
</evidence>
<name>A0ABZ2ZVP3_9MICC</name>
<dbReference type="SMART" id="SM00855">
    <property type="entry name" value="PGAM"/>
    <property type="match status" value="1"/>
</dbReference>
<evidence type="ECO:0000313" key="6">
    <source>
        <dbReference type="EMBL" id="WZP16241.1"/>
    </source>
</evidence>
<dbReference type="InterPro" id="IPR000086">
    <property type="entry name" value="NUDIX_hydrolase_dom"/>
</dbReference>
<sequence>MSSEPDTSTAGRPLLPDERAKPRSGRGWADGGEATEAGAGEPGDIKVVAAGALCWRTRNGQLEVLMIHRPRYKDWSWPKGKLDEGETTPECAVREVREEAGVGIRLGIPLPAPVYPVASGMKIVHYWAARIQDGKPEPDGKEVDGVRWCSPEEAHAELTNPSDRLPLHALEEAHAEGRLRTWPLIIVRHAKAKPRSSWTRAEGDRPLAATGLRQAQAVSRLLTAWLPDRVVSSPWVRCVQTVRPYVKTRSVKFKTVDAITERSAKRKPGKARNAVEAQFDKGKPVVLCTHRPVLPVVFEVLARHMPAGLSIGLPSKDPYLAPGEAIICQVSAADEGRIVSLERFRAFDD</sequence>
<dbReference type="InterPro" id="IPR013078">
    <property type="entry name" value="His_Pase_superF_clade-1"/>
</dbReference>
<keyword evidence="2 3" id="KW-0378">Hydrolase</keyword>
<accession>A0ABZ2ZVP3</accession>
<dbReference type="InterPro" id="IPR020084">
    <property type="entry name" value="NUDIX_hydrolase_CS"/>
</dbReference>
<evidence type="ECO:0000256" key="3">
    <source>
        <dbReference type="RuleBase" id="RU003476"/>
    </source>
</evidence>
<dbReference type="PROSITE" id="PS51462">
    <property type="entry name" value="NUDIX"/>
    <property type="match status" value="1"/>
</dbReference>
<dbReference type="PANTHER" id="PTHR21340">
    <property type="entry name" value="DIADENOSINE 5,5-P1,P4-TETRAPHOSPHATE PYROPHOSPHOHYDROLASE MUTT"/>
    <property type="match status" value="1"/>
</dbReference>
<dbReference type="InterPro" id="IPR051325">
    <property type="entry name" value="Nudix_hydrolase_domain"/>
</dbReference>
<evidence type="ECO:0000259" key="5">
    <source>
        <dbReference type="PROSITE" id="PS51462"/>
    </source>
</evidence>
<dbReference type="InterPro" id="IPR015797">
    <property type="entry name" value="NUDIX_hydrolase-like_dom_sf"/>
</dbReference>
<dbReference type="RefSeq" id="WP_342023887.1">
    <property type="nucleotide sequence ID" value="NZ_CP151657.1"/>
</dbReference>
<dbReference type="PROSITE" id="PS00893">
    <property type="entry name" value="NUDIX_BOX"/>
    <property type="match status" value="1"/>
</dbReference>
<proteinExistence type="inferred from homology"/>
<dbReference type="InterPro" id="IPR020476">
    <property type="entry name" value="Nudix_hydrolase"/>
</dbReference>
<dbReference type="InterPro" id="IPR029033">
    <property type="entry name" value="His_PPase_superfam"/>
</dbReference>
<dbReference type="CDD" id="cd07067">
    <property type="entry name" value="HP_PGM_like"/>
    <property type="match status" value="1"/>
</dbReference>
<organism evidence="6 7">
    <name type="scientific">Arthrobacter citreus</name>
    <dbReference type="NCBI Taxonomy" id="1670"/>
    <lineage>
        <taxon>Bacteria</taxon>
        <taxon>Bacillati</taxon>
        <taxon>Actinomycetota</taxon>
        <taxon>Actinomycetes</taxon>
        <taxon>Micrococcales</taxon>
        <taxon>Micrococcaceae</taxon>
        <taxon>Arthrobacter</taxon>
    </lineage>
</organism>
<dbReference type="Gene3D" id="3.90.79.10">
    <property type="entry name" value="Nucleoside Triphosphate Pyrophosphohydrolase"/>
    <property type="match status" value="1"/>
</dbReference>
<dbReference type="SUPFAM" id="SSF53254">
    <property type="entry name" value="Phosphoglycerate mutase-like"/>
    <property type="match status" value="1"/>
</dbReference>
<protein>
    <submittedName>
        <fullName evidence="6">NUDIX hydrolase</fullName>
        <ecNumber evidence="6">3.6.-.-</ecNumber>
    </submittedName>
</protein>
<feature type="compositionally biased region" description="Polar residues" evidence="4">
    <location>
        <begin position="1"/>
        <end position="10"/>
    </location>
</feature>
<dbReference type="SUPFAM" id="SSF55811">
    <property type="entry name" value="Nudix"/>
    <property type="match status" value="1"/>
</dbReference>
<keyword evidence="7" id="KW-1185">Reference proteome</keyword>
<evidence type="ECO:0000313" key="7">
    <source>
        <dbReference type="Proteomes" id="UP001448858"/>
    </source>
</evidence>
<gene>
    <name evidence="6" type="ORF">AAE021_01225</name>
</gene>
<comment type="similarity">
    <text evidence="1 3">Belongs to the Nudix hydrolase family.</text>
</comment>